<organism evidence="1 2">
    <name type="scientific">Euplotes crassus</name>
    <dbReference type="NCBI Taxonomy" id="5936"/>
    <lineage>
        <taxon>Eukaryota</taxon>
        <taxon>Sar</taxon>
        <taxon>Alveolata</taxon>
        <taxon>Ciliophora</taxon>
        <taxon>Intramacronucleata</taxon>
        <taxon>Spirotrichea</taxon>
        <taxon>Hypotrichia</taxon>
        <taxon>Euplotida</taxon>
        <taxon>Euplotidae</taxon>
        <taxon>Moneuplotes</taxon>
    </lineage>
</organism>
<proteinExistence type="predicted"/>
<name>A0AAD1XAD9_EUPCR</name>
<evidence type="ECO:0000313" key="1">
    <source>
        <dbReference type="EMBL" id="CAI2363631.1"/>
    </source>
</evidence>
<dbReference type="AlphaFoldDB" id="A0AAD1XAD9"/>
<protein>
    <submittedName>
        <fullName evidence="1">Uncharacterized protein</fullName>
    </submittedName>
</protein>
<sequence>MSIYHLKILKTLSLKPANPNSDFKSFLLKIKFWNPFLSTNQIRINKLSNKLWNFYPFRILMVIFLAI</sequence>
<gene>
    <name evidence="1" type="ORF">ECRASSUSDP1_LOCUS4967</name>
</gene>
<keyword evidence="2" id="KW-1185">Reference proteome</keyword>
<dbReference type="Proteomes" id="UP001295684">
    <property type="component" value="Unassembled WGS sequence"/>
</dbReference>
<reference evidence="1" key="1">
    <citation type="submission" date="2023-07" db="EMBL/GenBank/DDBJ databases">
        <authorList>
            <consortium name="AG Swart"/>
            <person name="Singh M."/>
            <person name="Singh A."/>
            <person name="Seah K."/>
            <person name="Emmerich C."/>
        </authorList>
    </citation>
    <scope>NUCLEOTIDE SEQUENCE</scope>
    <source>
        <strain evidence="1">DP1</strain>
    </source>
</reference>
<comment type="caution">
    <text evidence="1">The sequence shown here is derived from an EMBL/GenBank/DDBJ whole genome shotgun (WGS) entry which is preliminary data.</text>
</comment>
<accession>A0AAD1XAD9</accession>
<evidence type="ECO:0000313" key="2">
    <source>
        <dbReference type="Proteomes" id="UP001295684"/>
    </source>
</evidence>
<dbReference type="EMBL" id="CAMPGE010004783">
    <property type="protein sequence ID" value="CAI2363631.1"/>
    <property type="molecule type" value="Genomic_DNA"/>
</dbReference>